<gene>
    <name evidence="1" type="ORF">PAXRUDRAFT_154609</name>
</gene>
<protein>
    <recommendedName>
        <fullName evidence="3">DDE-1 domain-containing protein</fullName>
    </recommendedName>
</protein>
<accession>A0A0D0DK63</accession>
<organism evidence="1 2">
    <name type="scientific">Paxillus rubicundulus Ve08.2h10</name>
    <dbReference type="NCBI Taxonomy" id="930991"/>
    <lineage>
        <taxon>Eukaryota</taxon>
        <taxon>Fungi</taxon>
        <taxon>Dikarya</taxon>
        <taxon>Basidiomycota</taxon>
        <taxon>Agaricomycotina</taxon>
        <taxon>Agaricomycetes</taxon>
        <taxon>Agaricomycetidae</taxon>
        <taxon>Boletales</taxon>
        <taxon>Paxilineae</taxon>
        <taxon>Paxillaceae</taxon>
        <taxon>Paxillus</taxon>
    </lineage>
</organism>
<dbReference type="AlphaFoldDB" id="A0A0D0DK63"/>
<dbReference type="HOGENOM" id="CLU_013929_2_4_1"/>
<keyword evidence="2" id="KW-1185">Reference proteome</keyword>
<dbReference type="EMBL" id="KN825684">
    <property type="protein sequence ID" value="KIK82069.1"/>
    <property type="molecule type" value="Genomic_DNA"/>
</dbReference>
<dbReference type="Proteomes" id="UP000054538">
    <property type="component" value="Unassembled WGS sequence"/>
</dbReference>
<evidence type="ECO:0000313" key="1">
    <source>
        <dbReference type="EMBL" id="KIK82069.1"/>
    </source>
</evidence>
<dbReference type="InParanoid" id="A0A0D0DK63"/>
<evidence type="ECO:0000313" key="2">
    <source>
        <dbReference type="Proteomes" id="UP000054538"/>
    </source>
</evidence>
<proteinExistence type="predicted"/>
<dbReference type="STRING" id="930991.A0A0D0DK63"/>
<reference evidence="2" key="2">
    <citation type="submission" date="2015-01" db="EMBL/GenBank/DDBJ databases">
        <title>Evolutionary Origins and Diversification of the Mycorrhizal Mutualists.</title>
        <authorList>
            <consortium name="DOE Joint Genome Institute"/>
            <consortium name="Mycorrhizal Genomics Consortium"/>
            <person name="Kohler A."/>
            <person name="Kuo A."/>
            <person name="Nagy L.G."/>
            <person name="Floudas D."/>
            <person name="Copeland A."/>
            <person name="Barry K.W."/>
            <person name="Cichocki N."/>
            <person name="Veneault-Fourrey C."/>
            <person name="LaButti K."/>
            <person name="Lindquist E.A."/>
            <person name="Lipzen A."/>
            <person name="Lundell T."/>
            <person name="Morin E."/>
            <person name="Murat C."/>
            <person name="Riley R."/>
            <person name="Ohm R."/>
            <person name="Sun H."/>
            <person name="Tunlid A."/>
            <person name="Henrissat B."/>
            <person name="Grigoriev I.V."/>
            <person name="Hibbett D.S."/>
            <person name="Martin F."/>
        </authorList>
    </citation>
    <scope>NUCLEOTIDE SEQUENCE [LARGE SCALE GENOMIC DNA]</scope>
    <source>
        <strain evidence="2">Ve08.2h10</strain>
    </source>
</reference>
<reference evidence="1 2" key="1">
    <citation type="submission" date="2014-04" db="EMBL/GenBank/DDBJ databases">
        <authorList>
            <consortium name="DOE Joint Genome Institute"/>
            <person name="Kuo A."/>
            <person name="Kohler A."/>
            <person name="Jargeat P."/>
            <person name="Nagy L.G."/>
            <person name="Floudas D."/>
            <person name="Copeland A."/>
            <person name="Barry K.W."/>
            <person name="Cichocki N."/>
            <person name="Veneault-Fourrey C."/>
            <person name="LaButti K."/>
            <person name="Lindquist E.A."/>
            <person name="Lipzen A."/>
            <person name="Lundell T."/>
            <person name="Morin E."/>
            <person name="Murat C."/>
            <person name="Sun H."/>
            <person name="Tunlid A."/>
            <person name="Henrissat B."/>
            <person name="Grigoriev I.V."/>
            <person name="Hibbett D.S."/>
            <person name="Martin F."/>
            <person name="Nordberg H.P."/>
            <person name="Cantor M.N."/>
            <person name="Hua S.X."/>
        </authorList>
    </citation>
    <scope>NUCLEOTIDE SEQUENCE [LARGE SCALE GENOMIC DNA]</scope>
    <source>
        <strain evidence="1 2">Ve08.2h10</strain>
    </source>
</reference>
<dbReference type="OrthoDB" id="3238847at2759"/>
<name>A0A0D0DK63_9AGAM</name>
<evidence type="ECO:0008006" key="3">
    <source>
        <dbReference type="Google" id="ProtNLM"/>
    </source>
</evidence>
<feature type="non-terminal residue" evidence="1">
    <location>
        <position position="1"/>
    </location>
</feature>
<sequence length="79" mass="8937">PAHTTHVYQGLDVVIFGPLKHYWTQECDQIESSRKQSITKSNFASVYAQAHLQALTPDNICTTFQKTGAWPFNPDVVMK</sequence>